<gene>
    <name evidence="1" type="ordered locus">BcerKBAB4_3619</name>
</gene>
<protein>
    <submittedName>
        <fullName evidence="1">Uncharacterized protein</fullName>
    </submittedName>
</protein>
<dbReference type="KEGG" id="bwe:BcerKBAB4_3619"/>
<evidence type="ECO:0000313" key="2">
    <source>
        <dbReference type="Proteomes" id="UP000002154"/>
    </source>
</evidence>
<accession>A9VS90</accession>
<dbReference type="AlphaFoldDB" id="A9VS90"/>
<dbReference type="RefSeq" id="WP_012261578.1">
    <property type="nucleotide sequence ID" value="NC_010184.1"/>
</dbReference>
<evidence type="ECO:0000313" key="1">
    <source>
        <dbReference type="EMBL" id="ABY44790.1"/>
    </source>
</evidence>
<dbReference type="EMBL" id="CP000903">
    <property type="protein sequence ID" value="ABY44790.1"/>
    <property type="molecule type" value="Genomic_DNA"/>
</dbReference>
<dbReference type="HOGENOM" id="CLU_881830_0_0_9"/>
<dbReference type="Pfam" id="PF20505">
    <property type="entry name" value="DUF6731"/>
    <property type="match status" value="1"/>
</dbReference>
<organism evidence="1 2">
    <name type="scientific">Bacillus mycoides (strain KBAB4)</name>
    <name type="common">Bacillus weihenstephanensis</name>
    <dbReference type="NCBI Taxonomy" id="315730"/>
    <lineage>
        <taxon>Bacteria</taxon>
        <taxon>Bacillati</taxon>
        <taxon>Bacillota</taxon>
        <taxon>Bacilli</taxon>
        <taxon>Bacillales</taxon>
        <taxon>Bacillaceae</taxon>
        <taxon>Bacillus</taxon>
        <taxon>Bacillus cereus group</taxon>
    </lineage>
</organism>
<dbReference type="eggNOG" id="ENOG5033XU0">
    <property type="taxonomic scope" value="Bacteria"/>
</dbReference>
<dbReference type="InterPro" id="IPR046618">
    <property type="entry name" value="DUF6731"/>
</dbReference>
<name>A9VS90_BACMK</name>
<sequence length="315" mass="36265">MKKFAYLYNCYITLNNERTNLELHNFLDKVIPLPPQQRLKKIKYGDYTSKAMMPDSDQAKNRNRKIGFAKYRDRKPYEAEKGTDLAELIKKDVLEMTAAVFIPDIRLVAVEYNHYGPRVEAIAQYLSSFLPKTENAMWGIELIPVETKLGWNDISKSNDIRQIEIKLDISGKSKHFISKNNESQSLFVKLIRQTVNSHAEFGANTAKLCFGNGRKKIGIQSEQVLSLLELLAIESELFETVKIKYKSPTTKRIEDVDLKNEGVQSILLQNVNKNSNWEYICDEISDEYYELSKPGSSNYSNHSPFKPVRLPDIIK</sequence>
<reference evidence="1 2" key="1">
    <citation type="journal article" date="2008" name="Chem. Biol. Interact.">
        <title>Extending the Bacillus cereus group genomics to putative food-borne pathogens of different toxicity.</title>
        <authorList>
            <person name="Lapidus A."/>
            <person name="Goltsman E."/>
            <person name="Auger S."/>
            <person name="Galleron N."/>
            <person name="Segurens B."/>
            <person name="Dossat C."/>
            <person name="Land M.L."/>
            <person name="Broussolle V."/>
            <person name="Brillard J."/>
            <person name="Guinebretiere M.H."/>
            <person name="Sanchis V."/>
            <person name="Nguen-The C."/>
            <person name="Lereclus D."/>
            <person name="Richardson P."/>
            <person name="Wincker P."/>
            <person name="Weissenbach J."/>
            <person name="Ehrlich S.D."/>
            <person name="Sorokin A."/>
        </authorList>
    </citation>
    <scope>NUCLEOTIDE SEQUENCE [LARGE SCALE GENOMIC DNA]</scope>
    <source>
        <strain evidence="1 2">KBAB4</strain>
    </source>
</reference>
<dbReference type="Proteomes" id="UP000002154">
    <property type="component" value="Chromosome"/>
</dbReference>
<proteinExistence type="predicted"/>